<evidence type="ECO:0000313" key="2">
    <source>
        <dbReference type="EMBL" id="KAH8697318.1"/>
    </source>
</evidence>
<dbReference type="Pfam" id="PF25482">
    <property type="entry name" value="DUF7905"/>
    <property type="match status" value="1"/>
</dbReference>
<feature type="non-terminal residue" evidence="2">
    <location>
        <position position="1"/>
    </location>
</feature>
<organism evidence="2 3">
    <name type="scientific">Talaromyces proteolyticus</name>
    <dbReference type="NCBI Taxonomy" id="1131652"/>
    <lineage>
        <taxon>Eukaryota</taxon>
        <taxon>Fungi</taxon>
        <taxon>Dikarya</taxon>
        <taxon>Ascomycota</taxon>
        <taxon>Pezizomycotina</taxon>
        <taxon>Eurotiomycetes</taxon>
        <taxon>Eurotiomycetidae</taxon>
        <taxon>Eurotiales</taxon>
        <taxon>Trichocomaceae</taxon>
        <taxon>Talaromyces</taxon>
        <taxon>Talaromyces sect. Bacilispori</taxon>
    </lineage>
</organism>
<dbReference type="AlphaFoldDB" id="A0AAD4KRH3"/>
<dbReference type="RefSeq" id="XP_046072019.1">
    <property type="nucleotide sequence ID" value="XM_046209605.1"/>
</dbReference>
<protein>
    <recommendedName>
        <fullName evidence="1">DUF7905 domain-containing protein</fullName>
    </recommendedName>
</protein>
<dbReference type="EMBL" id="JAJTJA010000006">
    <property type="protein sequence ID" value="KAH8697318.1"/>
    <property type="molecule type" value="Genomic_DNA"/>
</dbReference>
<proteinExistence type="predicted"/>
<dbReference type="Proteomes" id="UP001201262">
    <property type="component" value="Unassembled WGS sequence"/>
</dbReference>
<gene>
    <name evidence="2" type="ORF">BGW36DRAFT_165514</name>
</gene>
<evidence type="ECO:0000259" key="1">
    <source>
        <dbReference type="Pfam" id="PF25482"/>
    </source>
</evidence>
<reference evidence="2" key="1">
    <citation type="submission" date="2021-12" db="EMBL/GenBank/DDBJ databases">
        <title>Convergent genome expansion in fungi linked to evolution of root-endophyte symbiosis.</title>
        <authorList>
            <consortium name="DOE Joint Genome Institute"/>
            <person name="Ke Y.-H."/>
            <person name="Bonito G."/>
            <person name="Liao H.-L."/>
            <person name="Looney B."/>
            <person name="Rojas-Flechas A."/>
            <person name="Nash J."/>
            <person name="Hameed K."/>
            <person name="Schadt C."/>
            <person name="Martin F."/>
            <person name="Crous P.W."/>
            <person name="Miettinen O."/>
            <person name="Magnuson J.K."/>
            <person name="Labbe J."/>
            <person name="Jacobson D."/>
            <person name="Doktycz M.J."/>
            <person name="Veneault-Fourrey C."/>
            <person name="Kuo A."/>
            <person name="Mondo S."/>
            <person name="Calhoun S."/>
            <person name="Riley R."/>
            <person name="Ohm R."/>
            <person name="LaButti K."/>
            <person name="Andreopoulos B."/>
            <person name="Pangilinan J."/>
            <person name="Nolan M."/>
            <person name="Tritt A."/>
            <person name="Clum A."/>
            <person name="Lipzen A."/>
            <person name="Daum C."/>
            <person name="Barry K."/>
            <person name="Grigoriev I.V."/>
            <person name="Vilgalys R."/>
        </authorList>
    </citation>
    <scope>NUCLEOTIDE SEQUENCE</scope>
    <source>
        <strain evidence="2">PMI_201</strain>
    </source>
</reference>
<sequence length="572" mass="64323">GISHKTGAYVKKPDNHAKVCDEVNFLGYVLLTALESIQLWGSSQSVQAAKSLLSALFKRHEEVLVSRQQHAWVKVKPTKSEVDDYESEIISPKKADSLIEMLRNPPIPGSGSRHRMAFLWPVGEIPIGEVLGADLEGLDFLRSQYKCFIYLSDGNTNVICVSSSDQETLQLAIGQLEEKCHELIVTSTSKNKLYLVDLPSDEKRVEAITIMRNKELVKPCFVIKPSDDSHNEDVLIWEDTSSSDNDTRLLSAIKRSLCCVPFISGTLSMRVSLGTFIFEHFRAPKNPDEGYSVDEFKEMVSNERMKGRLLPGLKITKDTLIGEEASRLFQLAGRQPFSFTGGLVKHMVTVEFDAINNDKLKLEIEFKAVGPRYERIASRWVECPAKGKFVEERSLLQAIILDTLNADWQLEIKENKTLAASQINNAMEEFDHSLRLRQGLIHESLMTKPKRRTILPGGFPIRRLIEKAAIQLPIIGTDYVLEIARYDTYEKGVAQTISDVGPSSFSWGGALFGINWDQDLKRLAEKKQIQQMGYYSILDPFFNQNAKDGSKAGFQGFISVVKDVSRLLGKNE</sequence>
<keyword evidence="3" id="KW-1185">Reference proteome</keyword>
<feature type="domain" description="DUF7905" evidence="1">
    <location>
        <begin position="242"/>
        <end position="543"/>
    </location>
</feature>
<name>A0AAD4KRH3_9EURO</name>
<evidence type="ECO:0000313" key="3">
    <source>
        <dbReference type="Proteomes" id="UP001201262"/>
    </source>
</evidence>
<dbReference type="GeneID" id="70239892"/>
<accession>A0AAD4KRH3</accession>
<comment type="caution">
    <text evidence="2">The sequence shown here is derived from an EMBL/GenBank/DDBJ whole genome shotgun (WGS) entry which is preliminary data.</text>
</comment>
<dbReference type="InterPro" id="IPR057227">
    <property type="entry name" value="DUF7905"/>
</dbReference>